<dbReference type="InterPro" id="IPR024515">
    <property type="entry name" value="DUF3397"/>
</dbReference>
<dbReference type="InterPro" id="IPR050838">
    <property type="entry name" value="Ketopantoate_reductase"/>
</dbReference>
<evidence type="ECO:0000256" key="11">
    <source>
        <dbReference type="SAM" id="Phobius"/>
    </source>
</evidence>
<evidence type="ECO:0000256" key="7">
    <source>
        <dbReference type="ARBA" id="ARBA00022857"/>
    </source>
</evidence>
<dbReference type="SUPFAM" id="SSF51735">
    <property type="entry name" value="NAD(P)-binding Rossmann-fold domains"/>
    <property type="match status" value="1"/>
</dbReference>
<feature type="transmembrane region" description="Helical" evidence="11">
    <location>
        <begin position="303"/>
        <end position="325"/>
    </location>
</feature>
<evidence type="ECO:0000256" key="4">
    <source>
        <dbReference type="ARBA" id="ARBA00013014"/>
    </source>
</evidence>
<dbReference type="AlphaFoldDB" id="A0A6I6UQR3"/>
<comment type="pathway">
    <text evidence="2">Cofactor biosynthesis; (R)-pantothenate biosynthesis; (R)-pantoate from 3-methyl-2-oxobutanoate: step 2/2.</text>
</comment>
<dbReference type="Proteomes" id="UP000465062">
    <property type="component" value="Chromosome"/>
</dbReference>
<evidence type="ECO:0000256" key="2">
    <source>
        <dbReference type="ARBA" id="ARBA00004994"/>
    </source>
</evidence>
<name>A0A6I6UQR3_9BACI</name>
<dbReference type="PANTHER" id="PTHR43765:SF2">
    <property type="entry name" value="2-DEHYDROPANTOATE 2-REDUCTASE"/>
    <property type="match status" value="1"/>
</dbReference>
<keyword evidence="11" id="KW-0812">Transmembrane</keyword>
<feature type="transmembrane region" description="Helical" evidence="11">
    <location>
        <begin position="366"/>
        <end position="384"/>
    </location>
</feature>
<sequence>MKIGIIGGGAVGLLFAGYLGRLFDVTLIVRRESQVRSLLENGVTIYKEGSAITTRVGAVQETETEKEFDLVIVAVKEYDLPFLRKELVELGVHVPLLFVQNGIGHVDWVKSLPHRHLVAGSVDHGAMKENDAAVHHLGEAETNIALIRGNWHVIEEIVSKSTDSFRFSIRKDFEKMLLTKLFVNVSINPLTALTGVTNGKLVENPYFHGLQKELFNEMLLLFPQMKGNISFEKVVDICRNTYQNRSSMLKDIESQRKTEIESIIGVLLDKAQKEHHFVPIMNLLYKLVKGIEREGLGDKMASIFSTIIAIFVMIPFLGYFISFILAKEILKSHRRAVHIAIDITTFLLIVSVHFIVIAIWRTSYLWLIFIVICSIGVLFAIMYWKAKGEIDYPKVLRGFWRVNFLLFFTAYITLMITGLILRILELY</sequence>
<dbReference type="InterPro" id="IPR036291">
    <property type="entry name" value="NAD(P)-bd_dom_sf"/>
</dbReference>
<accession>A0A6I6UQR3</accession>
<dbReference type="SUPFAM" id="SSF48179">
    <property type="entry name" value="6-phosphogluconate dehydrogenase C-terminal domain-like"/>
    <property type="match status" value="1"/>
</dbReference>
<evidence type="ECO:0000256" key="8">
    <source>
        <dbReference type="ARBA" id="ARBA00023002"/>
    </source>
</evidence>
<reference evidence="14 15" key="1">
    <citation type="submission" date="2019-06" db="EMBL/GenBank/DDBJ databases">
        <title>An operon consisting of a P-type ATPase gene and a transcriptional regular gene given the different cadmium resistance in Bacillus vietamensis 151-6 and Bacillus marisflavi 151-25.</title>
        <authorList>
            <person name="Yu X."/>
        </authorList>
    </citation>
    <scope>NUCLEOTIDE SEQUENCE [LARGE SCALE GENOMIC DNA]</scope>
    <source>
        <strain evidence="14 15">151-6</strain>
    </source>
</reference>
<dbReference type="PANTHER" id="PTHR43765">
    <property type="entry name" value="2-DEHYDROPANTOATE 2-REDUCTASE-RELATED"/>
    <property type="match status" value="1"/>
</dbReference>
<evidence type="ECO:0000313" key="14">
    <source>
        <dbReference type="EMBL" id="QHE61203.1"/>
    </source>
</evidence>
<organism evidence="14 15">
    <name type="scientific">Rossellomorea vietnamensis</name>
    <dbReference type="NCBI Taxonomy" id="218284"/>
    <lineage>
        <taxon>Bacteria</taxon>
        <taxon>Bacillati</taxon>
        <taxon>Bacillota</taxon>
        <taxon>Bacilli</taxon>
        <taxon>Bacillales</taxon>
        <taxon>Bacillaceae</taxon>
        <taxon>Rossellomorea</taxon>
    </lineage>
</organism>
<feature type="domain" description="Ketopantoate reductase C-terminal" evidence="13">
    <location>
        <begin position="172"/>
        <end position="292"/>
    </location>
</feature>
<dbReference type="GO" id="GO:0005737">
    <property type="term" value="C:cytoplasm"/>
    <property type="evidence" value="ECO:0007669"/>
    <property type="project" value="TreeGrafter"/>
</dbReference>
<dbReference type="InterPro" id="IPR008927">
    <property type="entry name" value="6-PGluconate_DH-like_C_sf"/>
</dbReference>
<dbReference type="Pfam" id="PF11877">
    <property type="entry name" value="DUF3397"/>
    <property type="match status" value="1"/>
</dbReference>
<dbReference type="GO" id="GO:0008677">
    <property type="term" value="F:2-dehydropantoate 2-reductase activity"/>
    <property type="evidence" value="ECO:0007669"/>
    <property type="project" value="UniProtKB-EC"/>
</dbReference>
<evidence type="ECO:0000256" key="9">
    <source>
        <dbReference type="ARBA" id="ARBA00032024"/>
    </source>
</evidence>
<feature type="domain" description="Ketopantoate reductase N-terminal" evidence="12">
    <location>
        <begin position="3"/>
        <end position="146"/>
    </location>
</feature>
<evidence type="ECO:0000256" key="3">
    <source>
        <dbReference type="ARBA" id="ARBA00007870"/>
    </source>
</evidence>
<evidence type="ECO:0000256" key="5">
    <source>
        <dbReference type="ARBA" id="ARBA00019465"/>
    </source>
</evidence>
<proteinExistence type="inferred from homology"/>
<evidence type="ECO:0000259" key="12">
    <source>
        <dbReference type="Pfam" id="PF02558"/>
    </source>
</evidence>
<dbReference type="InterPro" id="IPR013328">
    <property type="entry name" value="6PGD_dom2"/>
</dbReference>
<dbReference type="KEGG" id="bvq:FHE72_09305"/>
<keyword evidence="11" id="KW-0472">Membrane</keyword>
<keyword evidence="11" id="KW-1133">Transmembrane helix</keyword>
<dbReference type="EC" id="1.1.1.169" evidence="4"/>
<keyword evidence="8 14" id="KW-0560">Oxidoreductase</keyword>
<evidence type="ECO:0000259" key="13">
    <source>
        <dbReference type="Pfam" id="PF08546"/>
    </source>
</evidence>
<dbReference type="GO" id="GO:0050661">
    <property type="term" value="F:NADP binding"/>
    <property type="evidence" value="ECO:0007669"/>
    <property type="project" value="TreeGrafter"/>
</dbReference>
<dbReference type="InterPro" id="IPR013752">
    <property type="entry name" value="KPA_reductase"/>
</dbReference>
<dbReference type="Pfam" id="PF02558">
    <property type="entry name" value="ApbA"/>
    <property type="match status" value="1"/>
</dbReference>
<dbReference type="InterPro" id="IPR003710">
    <property type="entry name" value="ApbA"/>
</dbReference>
<dbReference type="RefSeq" id="WP_159361837.1">
    <property type="nucleotide sequence ID" value="NZ_CP047394.1"/>
</dbReference>
<dbReference type="GO" id="GO:0015940">
    <property type="term" value="P:pantothenate biosynthetic process"/>
    <property type="evidence" value="ECO:0007669"/>
    <property type="project" value="UniProtKB-KW"/>
</dbReference>
<comment type="function">
    <text evidence="1">Catalyzes the NADPH-dependent reduction of ketopantoate into pantoic acid.</text>
</comment>
<evidence type="ECO:0000313" key="15">
    <source>
        <dbReference type="Proteomes" id="UP000465062"/>
    </source>
</evidence>
<feature type="transmembrane region" description="Helical" evidence="11">
    <location>
        <begin position="404"/>
        <end position="424"/>
    </location>
</feature>
<comment type="catalytic activity">
    <reaction evidence="10">
        <text>(R)-pantoate + NADP(+) = 2-dehydropantoate + NADPH + H(+)</text>
        <dbReference type="Rhea" id="RHEA:16233"/>
        <dbReference type="ChEBI" id="CHEBI:11561"/>
        <dbReference type="ChEBI" id="CHEBI:15378"/>
        <dbReference type="ChEBI" id="CHEBI:15980"/>
        <dbReference type="ChEBI" id="CHEBI:57783"/>
        <dbReference type="ChEBI" id="CHEBI:58349"/>
        <dbReference type="EC" id="1.1.1.169"/>
    </reaction>
</comment>
<gene>
    <name evidence="14" type="ORF">FHE72_09305</name>
</gene>
<dbReference type="NCBIfam" id="TIGR00745">
    <property type="entry name" value="apbA_panE"/>
    <property type="match status" value="1"/>
</dbReference>
<dbReference type="InterPro" id="IPR013332">
    <property type="entry name" value="KPR_N"/>
</dbReference>
<dbReference type="Gene3D" id="3.40.50.720">
    <property type="entry name" value="NAD(P)-binding Rossmann-like Domain"/>
    <property type="match status" value="1"/>
</dbReference>
<dbReference type="EMBL" id="CP047394">
    <property type="protein sequence ID" value="QHE61203.1"/>
    <property type="molecule type" value="Genomic_DNA"/>
</dbReference>
<protein>
    <recommendedName>
        <fullName evidence="5">2-dehydropantoate 2-reductase</fullName>
        <ecNumber evidence="4">1.1.1.169</ecNumber>
    </recommendedName>
    <alternativeName>
        <fullName evidence="9">Ketopantoate reductase</fullName>
    </alternativeName>
</protein>
<evidence type="ECO:0000256" key="10">
    <source>
        <dbReference type="ARBA" id="ARBA00048793"/>
    </source>
</evidence>
<feature type="transmembrane region" description="Helical" evidence="11">
    <location>
        <begin position="337"/>
        <end position="360"/>
    </location>
</feature>
<comment type="similarity">
    <text evidence="3">Belongs to the ketopantoate reductase family.</text>
</comment>
<evidence type="ECO:0000256" key="6">
    <source>
        <dbReference type="ARBA" id="ARBA00022655"/>
    </source>
</evidence>
<keyword evidence="7" id="KW-0521">NADP</keyword>
<dbReference type="Gene3D" id="1.10.1040.10">
    <property type="entry name" value="N-(1-d-carboxylethyl)-l-norvaline Dehydrogenase, domain 2"/>
    <property type="match status" value="1"/>
</dbReference>
<keyword evidence="6" id="KW-0566">Pantothenate biosynthesis</keyword>
<dbReference type="Pfam" id="PF08546">
    <property type="entry name" value="ApbA_C"/>
    <property type="match status" value="1"/>
</dbReference>
<evidence type="ECO:0000256" key="1">
    <source>
        <dbReference type="ARBA" id="ARBA00002919"/>
    </source>
</evidence>